<name>A0ABQ9JFQ2_9CUCU</name>
<protein>
    <submittedName>
        <fullName evidence="2">Uncharacterized protein</fullName>
    </submittedName>
</protein>
<feature type="region of interest" description="Disordered" evidence="1">
    <location>
        <begin position="17"/>
        <end position="38"/>
    </location>
</feature>
<evidence type="ECO:0000313" key="2">
    <source>
        <dbReference type="EMBL" id="KAJ8976404.1"/>
    </source>
</evidence>
<comment type="caution">
    <text evidence="2">The sequence shown here is derived from an EMBL/GenBank/DDBJ whole genome shotgun (WGS) entry which is preliminary data.</text>
</comment>
<keyword evidence="3" id="KW-1185">Reference proteome</keyword>
<dbReference type="Proteomes" id="UP001162164">
    <property type="component" value="Unassembled WGS sequence"/>
</dbReference>
<sequence>MLKILSSCIRRLGLYIGKGGNPSKANSKHWRPSIQEKGGVGKVSNLHIIIRSRRVDSGNEGKASQRGNTENTKKDRTKGR</sequence>
<proteinExistence type="predicted"/>
<accession>A0ABQ9JFQ2</accession>
<feature type="region of interest" description="Disordered" evidence="1">
    <location>
        <begin position="51"/>
        <end position="80"/>
    </location>
</feature>
<gene>
    <name evidence="2" type="ORF">NQ317_003040</name>
</gene>
<dbReference type="EMBL" id="JAPWTJ010000680">
    <property type="protein sequence ID" value="KAJ8976404.1"/>
    <property type="molecule type" value="Genomic_DNA"/>
</dbReference>
<evidence type="ECO:0000313" key="3">
    <source>
        <dbReference type="Proteomes" id="UP001162164"/>
    </source>
</evidence>
<organism evidence="2 3">
    <name type="scientific">Molorchus minor</name>
    <dbReference type="NCBI Taxonomy" id="1323400"/>
    <lineage>
        <taxon>Eukaryota</taxon>
        <taxon>Metazoa</taxon>
        <taxon>Ecdysozoa</taxon>
        <taxon>Arthropoda</taxon>
        <taxon>Hexapoda</taxon>
        <taxon>Insecta</taxon>
        <taxon>Pterygota</taxon>
        <taxon>Neoptera</taxon>
        <taxon>Endopterygota</taxon>
        <taxon>Coleoptera</taxon>
        <taxon>Polyphaga</taxon>
        <taxon>Cucujiformia</taxon>
        <taxon>Chrysomeloidea</taxon>
        <taxon>Cerambycidae</taxon>
        <taxon>Lamiinae</taxon>
        <taxon>Monochamini</taxon>
        <taxon>Molorchus</taxon>
    </lineage>
</organism>
<evidence type="ECO:0000256" key="1">
    <source>
        <dbReference type="SAM" id="MobiDB-lite"/>
    </source>
</evidence>
<reference evidence="2" key="1">
    <citation type="journal article" date="2023" name="Insect Mol. Biol.">
        <title>Genome sequencing provides insights into the evolution of gene families encoding plant cell wall-degrading enzymes in longhorned beetles.</title>
        <authorList>
            <person name="Shin N.R."/>
            <person name="Okamura Y."/>
            <person name="Kirsch R."/>
            <person name="Pauchet Y."/>
        </authorList>
    </citation>
    <scope>NUCLEOTIDE SEQUENCE</scope>
    <source>
        <strain evidence="2">MMC_N1</strain>
    </source>
</reference>